<dbReference type="GO" id="GO:0004337">
    <property type="term" value="F:(2E,6E)-farnesyl diphosphate synthase activity"/>
    <property type="evidence" value="ECO:0007669"/>
    <property type="project" value="TreeGrafter"/>
</dbReference>
<dbReference type="InterPro" id="IPR008949">
    <property type="entry name" value="Isoprenoid_synthase_dom_sf"/>
</dbReference>
<feature type="transmembrane region" description="Helical" evidence="6">
    <location>
        <begin position="31"/>
        <end position="49"/>
    </location>
</feature>
<reference evidence="7" key="1">
    <citation type="submission" date="2023-01" db="EMBL/GenBank/DDBJ databases">
        <title>Metagenome sequencing of chrysophaentin producing Chrysophaeum taylorii.</title>
        <authorList>
            <person name="Davison J."/>
            <person name="Bewley C."/>
        </authorList>
    </citation>
    <scope>NUCLEOTIDE SEQUENCE</scope>
    <source>
        <strain evidence="7">NIES-1699</strain>
    </source>
</reference>
<comment type="similarity">
    <text evidence="5">Belongs to the FPP/GGPP synthase family.</text>
</comment>
<evidence type="ECO:0000256" key="4">
    <source>
        <dbReference type="ARBA" id="ARBA00022842"/>
    </source>
</evidence>
<keyword evidence="6" id="KW-1133">Transmembrane helix</keyword>
<dbReference type="SFLD" id="SFLDS00005">
    <property type="entry name" value="Isoprenoid_Synthase_Type_I"/>
    <property type="match status" value="1"/>
</dbReference>
<keyword evidence="4" id="KW-0460">Magnesium</keyword>
<dbReference type="InterPro" id="IPR000092">
    <property type="entry name" value="Polyprenyl_synt"/>
</dbReference>
<feature type="transmembrane region" description="Helical" evidence="6">
    <location>
        <begin position="7"/>
        <end position="25"/>
    </location>
</feature>
<evidence type="ECO:0000256" key="6">
    <source>
        <dbReference type="SAM" id="Phobius"/>
    </source>
</evidence>
<dbReference type="Gene3D" id="1.10.600.10">
    <property type="entry name" value="Farnesyl Diphosphate Synthase"/>
    <property type="match status" value="1"/>
</dbReference>
<keyword evidence="6" id="KW-0812">Transmembrane</keyword>
<evidence type="ECO:0000256" key="3">
    <source>
        <dbReference type="ARBA" id="ARBA00022723"/>
    </source>
</evidence>
<name>A0AAD7UME1_9STRA</name>
<keyword evidence="6" id="KW-0472">Membrane</keyword>
<dbReference type="Pfam" id="PF00348">
    <property type="entry name" value="polyprenyl_synt"/>
    <property type="match status" value="1"/>
</dbReference>
<dbReference type="PANTHER" id="PTHR11525">
    <property type="entry name" value="FARNESYL-PYROPHOSPHATE SYNTHETASE"/>
    <property type="match status" value="1"/>
</dbReference>
<evidence type="ECO:0000256" key="2">
    <source>
        <dbReference type="ARBA" id="ARBA00022679"/>
    </source>
</evidence>
<evidence type="ECO:0000313" key="8">
    <source>
        <dbReference type="Proteomes" id="UP001230188"/>
    </source>
</evidence>
<accession>A0AAD7UME1</accession>
<organism evidence="7 8">
    <name type="scientific">Chrysophaeum taylorii</name>
    <dbReference type="NCBI Taxonomy" id="2483200"/>
    <lineage>
        <taxon>Eukaryota</taxon>
        <taxon>Sar</taxon>
        <taxon>Stramenopiles</taxon>
        <taxon>Ochrophyta</taxon>
        <taxon>Pelagophyceae</taxon>
        <taxon>Pelagomonadales</taxon>
        <taxon>Pelagomonadaceae</taxon>
        <taxon>Chrysophaeum</taxon>
    </lineage>
</organism>
<evidence type="ECO:0008006" key="9">
    <source>
        <dbReference type="Google" id="ProtNLM"/>
    </source>
</evidence>
<dbReference type="InterPro" id="IPR039702">
    <property type="entry name" value="FPS1-like"/>
</dbReference>
<evidence type="ECO:0000256" key="1">
    <source>
        <dbReference type="ARBA" id="ARBA00001946"/>
    </source>
</evidence>
<dbReference type="GO" id="GO:0004161">
    <property type="term" value="F:dimethylallyltranstransferase activity"/>
    <property type="evidence" value="ECO:0007669"/>
    <property type="project" value="TreeGrafter"/>
</dbReference>
<gene>
    <name evidence="7" type="ORF">CTAYLR_005653</name>
</gene>
<keyword evidence="3" id="KW-0479">Metal-binding</keyword>
<comment type="cofactor">
    <cofactor evidence="1">
        <name>Mg(2+)</name>
        <dbReference type="ChEBI" id="CHEBI:18420"/>
    </cofactor>
</comment>
<sequence length="418" mass="47082">MWLYEAGIVGGVGGVAYAAVAAVAGPPDPTEVAKCCVVILTVGVAIFALKKSAKKTAEYPATVPTPPPRAYPKYELTKESFVKICEILIDEAVDDLAAYETRVSEREWIRKMLAYNVLGGKMNRGLMVVEAGRLIFQDRNIPITNDDLCRFAVLGCCIEWLQGWLLVADDFMDSSVTRRGQPCWYRVEGVDKIAINDAFLIEMLMFKAIKRHFGHLSCYAQLVDLVMETTLQTELGQLLDLRCEHVGLNDFTLDRWTLIVKYKTAFYSFYLPVAMGMTLAGITDSREFDAARNILVVMGIYFQAQDDFLDAFGTPEQIGKIGTDIQDKKCGWLFVHAYHSLCDPKQKAYLDKHYGNCSVGSREEQNIKKIYADVGLPKLYADYEQASYDKIVSLKHAVKIVPWSVFEAFLKKIYKRSK</sequence>
<protein>
    <recommendedName>
        <fullName evidence="9">Farnesyl pyrophosphate synthase</fullName>
    </recommendedName>
</protein>
<evidence type="ECO:0000313" key="7">
    <source>
        <dbReference type="EMBL" id="KAJ8610697.1"/>
    </source>
</evidence>
<dbReference type="PANTHER" id="PTHR11525:SF0">
    <property type="entry name" value="FARNESYL PYROPHOSPHATE SYNTHASE"/>
    <property type="match status" value="1"/>
</dbReference>
<dbReference type="GO" id="GO:0045337">
    <property type="term" value="P:farnesyl diphosphate biosynthetic process"/>
    <property type="evidence" value="ECO:0007669"/>
    <property type="project" value="TreeGrafter"/>
</dbReference>
<comment type="caution">
    <text evidence="7">The sequence shown here is derived from an EMBL/GenBank/DDBJ whole genome shotgun (WGS) entry which is preliminary data.</text>
</comment>
<dbReference type="CDD" id="cd00685">
    <property type="entry name" value="Trans_IPPS_HT"/>
    <property type="match status" value="1"/>
</dbReference>
<evidence type="ECO:0000256" key="5">
    <source>
        <dbReference type="RuleBase" id="RU004466"/>
    </source>
</evidence>
<dbReference type="AlphaFoldDB" id="A0AAD7UME1"/>
<proteinExistence type="inferred from homology"/>
<dbReference type="GO" id="GO:0046872">
    <property type="term" value="F:metal ion binding"/>
    <property type="evidence" value="ECO:0007669"/>
    <property type="project" value="UniProtKB-KW"/>
</dbReference>
<dbReference type="Proteomes" id="UP001230188">
    <property type="component" value="Unassembled WGS sequence"/>
</dbReference>
<dbReference type="SUPFAM" id="SSF48576">
    <property type="entry name" value="Terpenoid synthases"/>
    <property type="match status" value="1"/>
</dbReference>
<dbReference type="GO" id="GO:0005737">
    <property type="term" value="C:cytoplasm"/>
    <property type="evidence" value="ECO:0007669"/>
    <property type="project" value="TreeGrafter"/>
</dbReference>
<dbReference type="SFLD" id="SFLDG01017">
    <property type="entry name" value="Polyprenyl_Transferase_Like"/>
    <property type="match status" value="1"/>
</dbReference>
<dbReference type="EMBL" id="JAQMWT010000096">
    <property type="protein sequence ID" value="KAJ8610697.1"/>
    <property type="molecule type" value="Genomic_DNA"/>
</dbReference>
<keyword evidence="8" id="KW-1185">Reference proteome</keyword>
<dbReference type="PROSITE" id="PS00723">
    <property type="entry name" value="POLYPRENYL_SYNTHASE_1"/>
    <property type="match status" value="1"/>
</dbReference>
<keyword evidence="2 5" id="KW-0808">Transferase</keyword>
<dbReference type="InterPro" id="IPR033749">
    <property type="entry name" value="Polyprenyl_synt_CS"/>
</dbReference>